<accession>A0A1G2BSL1</accession>
<feature type="transmembrane region" description="Helical" evidence="1">
    <location>
        <begin position="60"/>
        <end position="82"/>
    </location>
</feature>
<comment type="caution">
    <text evidence="2">The sequence shown here is derived from an EMBL/GenBank/DDBJ whole genome shotgun (WGS) entry which is preliminary data.</text>
</comment>
<organism evidence="2 3">
    <name type="scientific">Candidatus Komeilibacteria bacterium RIFCSPLOWO2_02_FULL_48_11</name>
    <dbReference type="NCBI Taxonomy" id="1798553"/>
    <lineage>
        <taxon>Bacteria</taxon>
        <taxon>Candidatus Komeiliibacteriota</taxon>
    </lineage>
</organism>
<evidence type="ECO:0000256" key="1">
    <source>
        <dbReference type="SAM" id="Phobius"/>
    </source>
</evidence>
<evidence type="ECO:0000313" key="2">
    <source>
        <dbReference type="EMBL" id="OGY91237.1"/>
    </source>
</evidence>
<dbReference type="EMBL" id="MHKO01000050">
    <property type="protein sequence ID" value="OGY91237.1"/>
    <property type="molecule type" value="Genomic_DNA"/>
</dbReference>
<sequence>MFSSLGINTKVARVFSLLSFLGLALLWVFTIWRYRISPDYIPLHYTVYFGFDRFGPRYDLFLFAAISAIILAVNAAVGAVMFKNHSLWQALWWALTALLEVILMAALVLAVLKSLS</sequence>
<evidence type="ECO:0008006" key="4">
    <source>
        <dbReference type="Google" id="ProtNLM"/>
    </source>
</evidence>
<reference evidence="2 3" key="1">
    <citation type="journal article" date="2016" name="Nat. Commun.">
        <title>Thousands of microbial genomes shed light on interconnected biogeochemical processes in an aquifer system.</title>
        <authorList>
            <person name="Anantharaman K."/>
            <person name="Brown C.T."/>
            <person name="Hug L.A."/>
            <person name="Sharon I."/>
            <person name="Castelle C.J."/>
            <person name="Probst A.J."/>
            <person name="Thomas B.C."/>
            <person name="Singh A."/>
            <person name="Wilkins M.J."/>
            <person name="Karaoz U."/>
            <person name="Brodie E.L."/>
            <person name="Williams K.H."/>
            <person name="Hubbard S.S."/>
            <person name="Banfield J.F."/>
        </authorList>
    </citation>
    <scope>NUCLEOTIDE SEQUENCE [LARGE SCALE GENOMIC DNA]</scope>
</reference>
<dbReference type="STRING" id="1798553.A3H70_05075"/>
<feature type="transmembrane region" description="Helical" evidence="1">
    <location>
        <begin position="12"/>
        <end position="32"/>
    </location>
</feature>
<gene>
    <name evidence="2" type="ORF">A3H70_05075</name>
</gene>
<protein>
    <recommendedName>
        <fullName evidence="4">DUF1648 domain-containing protein</fullName>
    </recommendedName>
</protein>
<feature type="transmembrane region" description="Helical" evidence="1">
    <location>
        <begin position="88"/>
        <end position="112"/>
    </location>
</feature>
<keyword evidence="1" id="KW-1133">Transmembrane helix</keyword>
<dbReference type="AlphaFoldDB" id="A0A1G2BSL1"/>
<proteinExistence type="predicted"/>
<evidence type="ECO:0000313" key="3">
    <source>
        <dbReference type="Proteomes" id="UP000178109"/>
    </source>
</evidence>
<name>A0A1G2BSL1_9BACT</name>
<dbReference type="Proteomes" id="UP000178109">
    <property type="component" value="Unassembled WGS sequence"/>
</dbReference>
<keyword evidence="1" id="KW-0812">Transmembrane</keyword>
<keyword evidence="1" id="KW-0472">Membrane</keyword>